<evidence type="ECO:0000313" key="7">
    <source>
        <dbReference type="Proteomes" id="UP000659344"/>
    </source>
</evidence>
<evidence type="ECO:0000256" key="2">
    <source>
        <dbReference type="ARBA" id="ARBA00022692"/>
    </source>
</evidence>
<sequence>MDIVSMVLQAVLGLMFLMAAVGKISGSKMHVENFKKWRLPQWFRVVTGIVELVGAAAMIVGFWEQSWAAVGALILGVTSIGGILTHIRVKDSLKQTFPIIFLGVVSFVVFFLNVAHLSDFPGFN</sequence>
<feature type="transmembrane region" description="Helical" evidence="5">
    <location>
        <begin position="69"/>
        <end position="87"/>
    </location>
</feature>
<keyword evidence="3 5" id="KW-1133">Transmembrane helix</keyword>
<dbReference type="Pfam" id="PF13564">
    <property type="entry name" value="DoxX_2"/>
    <property type="match status" value="1"/>
</dbReference>
<comment type="subcellular location">
    <subcellularLocation>
        <location evidence="1">Membrane</location>
        <topology evidence="1">Multi-pass membrane protein</topology>
    </subcellularLocation>
</comment>
<accession>A0ABQ1YF37</accession>
<feature type="transmembrane region" description="Helical" evidence="5">
    <location>
        <begin position="99"/>
        <end position="118"/>
    </location>
</feature>
<keyword evidence="7" id="KW-1185">Reference proteome</keyword>
<proteinExistence type="predicted"/>
<evidence type="ECO:0000256" key="4">
    <source>
        <dbReference type="ARBA" id="ARBA00023136"/>
    </source>
</evidence>
<gene>
    <name evidence="6" type="ORF">GCM10008013_20680</name>
</gene>
<feature type="transmembrane region" description="Helical" evidence="5">
    <location>
        <begin position="42"/>
        <end position="63"/>
    </location>
</feature>
<evidence type="ECO:0000256" key="5">
    <source>
        <dbReference type="SAM" id="Phobius"/>
    </source>
</evidence>
<dbReference type="Proteomes" id="UP000659344">
    <property type="component" value="Unassembled WGS sequence"/>
</dbReference>
<evidence type="ECO:0008006" key="8">
    <source>
        <dbReference type="Google" id="ProtNLM"/>
    </source>
</evidence>
<evidence type="ECO:0000313" key="6">
    <source>
        <dbReference type="EMBL" id="GGH22306.1"/>
    </source>
</evidence>
<name>A0ABQ1YF37_9BACL</name>
<dbReference type="EMBL" id="BMFT01000001">
    <property type="protein sequence ID" value="GGH22306.1"/>
    <property type="molecule type" value="Genomic_DNA"/>
</dbReference>
<evidence type="ECO:0000256" key="1">
    <source>
        <dbReference type="ARBA" id="ARBA00004141"/>
    </source>
</evidence>
<keyword evidence="4 5" id="KW-0472">Membrane</keyword>
<organism evidence="6 7">
    <name type="scientific">Paenibacillus segetis</name>
    <dbReference type="NCBI Taxonomy" id="1325360"/>
    <lineage>
        <taxon>Bacteria</taxon>
        <taxon>Bacillati</taxon>
        <taxon>Bacillota</taxon>
        <taxon>Bacilli</taxon>
        <taxon>Bacillales</taxon>
        <taxon>Paenibacillaceae</taxon>
        <taxon>Paenibacillus</taxon>
    </lineage>
</organism>
<reference evidence="7" key="1">
    <citation type="journal article" date="2019" name="Int. J. Syst. Evol. Microbiol.">
        <title>The Global Catalogue of Microorganisms (GCM) 10K type strain sequencing project: providing services to taxonomists for standard genome sequencing and annotation.</title>
        <authorList>
            <consortium name="The Broad Institute Genomics Platform"/>
            <consortium name="The Broad Institute Genome Sequencing Center for Infectious Disease"/>
            <person name="Wu L."/>
            <person name="Ma J."/>
        </authorList>
    </citation>
    <scope>NUCLEOTIDE SEQUENCE [LARGE SCALE GENOMIC DNA]</scope>
    <source>
        <strain evidence="7">CGMCC 1.12769</strain>
    </source>
</reference>
<evidence type="ECO:0000256" key="3">
    <source>
        <dbReference type="ARBA" id="ARBA00022989"/>
    </source>
</evidence>
<dbReference type="InterPro" id="IPR032808">
    <property type="entry name" value="DoxX"/>
</dbReference>
<comment type="caution">
    <text evidence="6">The sequence shown here is derived from an EMBL/GenBank/DDBJ whole genome shotgun (WGS) entry which is preliminary data.</text>
</comment>
<keyword evidence="2 5" id="KW-0812">Transmembrane</keyword>
<protein>
    <recommendedName>
        <fullName evidence="8">DoxX family protein</fullName>
    </recommendedName>
</protein>
<feature type="transmembrane region" description="Helical" evidence="5">
    <location>
        <begin position="6"/>
        <end position="22"/>
    </location>
</feature>